<reference evidence="2 3" key="1">
    <citation type="submission" date="2017-04" db="EMBL/GenBank/DDBJ databases">
        <title>Complete genome sequence of Flavobacterium kingsejong AJ004.</title>
        <authorList>
            <person name="Lee P.C."/>
        </authorList>
    </citation>
    <scope>NUCLEOTIDE SEQUENCE [LARGE SCALE GENOMIC DNA]</scope>
    <source>
        <strain evidence="2 3">AJ004</strain>
    </source>
</reference>
<dbReference type="InterPro" id="IPR007497">
    <property type="entry name" value="SIMPL/DUF541"/>
</dbReference>
<keyword evidence="3" id="KW-1185">Reference proteome</keyword>
<dbReference type="InterPro" id="IPR052022">
    <property type="entry name" value="26kDa_periplasmic_antigen"/>
</dbReference>
<dbReference type="Proteomes" id="UP000244677">
    <property type="component" value="Chromosome"/>
</dbReference>
<dbReference type="PANTHER" id="PTHR34387:SF1">
    <property type="entry name" value="PERIPLASMIC IMMUNOGENIC PROTEIN"/>
    <property type="match status" value="1"/>
</dbReference>
<evidence type="ECO:0000313" key="3">
    <source>
        <dbReference type="Proteomes" id="UP000244677"/>
    </source>
</evidence>
<dbReference type="EMBL" id="CP020919">
    <property type="protein sequence ID" value="AWG27391.1"/>
    <property type="molecule type" value="Genomic_DNA"/>
</dbReference>
<dbReference type="GO" id="GO:0006974">
    <property type="term" value="P:DNA damage response"/>
    <property type="evidence" value="ECO:0007669"/>
    <property type="project" value="TreeGrafter"/>
</dbReference>
<protein>
    <recommendedName>
        <fullName evidence="4">SIMPL domain-containing protein</fullName>
    </recommendedName>
</protein>
<sequence length="228" mass="24777">MKKLVFILFAATSTLANAQDHKLVPQISVAGEGKVKVAPDFAIITVGVENSGADATEVKKKNDMAIDAVIKFLKKSKIAEADYQTQRVSLNKNYDYDKKKYNYSASQTIAITLKDLKGYDVLMTGLVDSGINNIQGVEFKSTKLAQYESEARVKAVADAKLKANDYATALGQRVGKAVLVSDNTQPYYPRPMMSAMKMNAGSADMAPETLAIGEIEITSNVSISFMLE</sequence>
<evidence type="ECO:0008006" key="4">
    <source>
        <dbReference type="Google" id="ProtNLM"/>
    </source>
</evidence>
<gene>
    <name evidence="2" type="ORF">FK004_18110</name>
</gene>
<dbReference type="AlphaFoldDB" id="A0A2S1LUQ0"/>
<proteinExistence type="predicted"/>
<feature type="chain" id="PRO_5015466295" description="SIMPL domain-containing protein" evidence="1">
    <location>
        <begin position="19"/>
        <end position="228"/>
    </location>
</feature>
<organism evidence="2 3">
    <name type="scientific">Flavobacterium kingsejongi</name>
    <dbReference type="NCBI Taxonomy" id="1678728"/>
    <lineage>
        <taxon>Bacteria</taxon>
        <taxon>Pseudomonadati</taxon>
        <taxon>Bacteroidota</taxon>
        <taxon>Flavobacteriia</taxon>
        <taxon>Flavobacteriales</taxon>
        <taxon>Flavobacteriaceae</taxon>
        <taxon>Flavobacterium</taxon>
    </lineage>
</organism>
<dbReference type="Gene3D" id="3.30.70.2970">
    <property type="entry name" value="Protein of unknown function (DUF541), domain 2"/>
    <property type="match status" value="1"/>
</dbReference>
<keyword evidence="1" id="KW-0732">Signal</keyword>
<dbReference type="Pfam" id="PF04402">
    <property type="entry name" value="SIMPL"/>
    <property type="match status" value="1"/>
</dbReference>
<name>A0A2S1LUQ0_9FLAO</name>
<feature type="signal peptide" evidence="1">
    <location>
        <begin position="1"/>
        <end position="18"/>
    </location>
</feature>
<accession>A0A2S1LUQ0</accession>
<dbReference type="PANTHER" id="PTHR34387">
    <property type="entry name" value="SLR1258 PROTEIN"/>
    <property type="match status" value="1"/>
</dbReference>
<dbReference type="Gene3D" id="3.30.110.170">
    <property type="entry name" value="Protein of unknown function (DUF541), domain 1"/>
    <property type="match status" value="1"/>
</dbReference>
<evidence type="ECO:0000313" key="2">
    <source>
        <dbReference type="EMBL" id="AWG27391.1"/>
    </source>
</evidence>
<dbReference type="KEGG" id="fki:FK004_18110"/>
<dbReference type="RefSeq" id="WP_108738900.1">
    <property type="nucleotide sequence ID" value="NZ_CP020919.1"/>
</dbReference>
<dbReference type="OrthoDB" id="6021921at2"/>
<evidence type="ECO:0000256" key="1">
    <source>
        <dbReference type="SAM" id="SignalP"/>
    </source>
</evidence>